<feature type="transmembrane region" description="Helical" evidence="1">
    <location>
        <begin position="112"/>
        <end position="133"/>
    </location>
</feature>
<accession>A0A1L9PMM3</accession>
<keyword evidence="3" id="KW-1185">Reference proteome</keyword>
<evidence type="ECO:0000313" key="3">
    <source>
        <dbReference type="Proteomes" id="UP000184073"/>
    </source>
</evidence>
<keyword evidence="1" id="KW-0812">Transmembrane</keyword>
<proteinExistence type="predicted"/>
<dbReference type="VEuPathDB" id="FungiDB:ASPVEDRAFT_42248"/>
<dbReference type="GeneID" id="63728053"/>
<reference evidence="3" key="1">
    <citation type="journal article" date="2017" name="Genome Biol.">
        <title>Comparative genomics reveals high biological diversity and specific adaptations in the industrially and medically important fungal genus Aspergillus.</title>
        <authorList>
            <person name="de Vries R.P."/>
            <person name="Riley R."/>
            <person name="Wiebenga A."/>
            <person name="Aguilar-Osorio G."/>
            <person name="Amillis S."/>
            <person name="Uchima C.A."/>
            <person name="Anderluh G."/>
            <person name="Asadollahi M."/>
            <person name="Askin M."/>
            <person name="Barry K."/>
            <person name="Battaglia E."/>
            <person name="Bayram O."/>
            <person name="Benocci T."/>
            <person name="Braus-Stromeyer S.A."/>
            <person name="Caldana C."/>
            <person name="Canovas D."/>
            <person name="Cerqueira G.C."/>
            <person name="Chen F."/>
            <person name="Chen W."/>
            <person name="Choi C."/>
            <person name="Clum A."/>
            <person name="Dos Santos R.A."/>
            <person name="Damasio A.R."/>
            <person name="Diallinas G."/>
            <person name="Emri T."/>
            <person name="Fekete E."/>
            <person name="Flipphi M."/>
            <person name="Freyberg S."/>
            <person name="Gallo A."/>
            <person name="Gournas C."/>
            <person name="Habgood R."/>
            <person name="Hainaut M."/>
            <person name="Harispe M.L."/>
            <person name="Henrissat B."/>
            <person name="Hilden K.S."/>
            <person name="Hope R."/>
            <person name="Hossain A."/>
            <person name="Karabika E."/>
            <person name="Karaffa L."/>
            <person name="Karanyi Z."/>
            <person name="Krasevec N."/>
            <person name="Kuo A."/>
            <person name="Kusch H."/>
            <person name="LaButti K."/>
            <person name="Lagendijk E.L."/>
            <person name="Lapidus A."/>
            <person name="Levasseur A."/>
            <person name="Lindquist E."/>
            <person name="Lipzen A."/>
            <person name="Logrieco A.F."/>
            <person name="MacCabe A."/>
            <person name="Maekelae M.R."/>
            <person name="Malavazi I."/>
            <person name="Melin P."/>
            <person name="Meyer V."/>
            <person name="Mielnichuk N."/>
            <person name="Miskei M."/>
            <person name="Molnar A.P."/>
            <person name="Mule G."/>
            <person name="Ngan C.Y."/>
            <person name="Orejas M."/>
            <person name="Orosz E."/>
            <person name="Ouedraogo J.P."/>
            <person name="Overkamp K.M."/>
            <person name="Park H.-S."/>
            <person name="Perrone G."/>
            <person name="Piumi F."/>
            <person name="Punt P.J."/>
            <person name="Ram A.F."/>
            <person name="Ramon A."/>
            <person name="Rauscher S."/>
            <person name="Record E."/>
            <person name="Riano-Pachon D.M."/>
            <person name="Robert V."/>
            <person name="Roehrig J."/>
            <person name="Ruller R."/>
            <person name="Salamov A."/>
            <person name="Salih N.S."/>
            <person name="Samson R.A."/>
            <person name="Sandor E."/>
            <person name="Sanguinetti M."/>
            <person name="Schuetze T."/>
            <person name="Sepcic K."/>
            <person name="Shelest E."/>
            <person name="Sherlock G."/>
            <person name="Sophianopoulou V."/>
            <person name="Squina F.M."/>
            <person name="Sun H."/>
            <person name="Susca A."/>
            <person name="Todd R.B."/>
            <person name="Tsang A."/>
            <person name="Unkles S.E."/>
            <person name="van de Wiele N."/>
            <person name="van Rossen-Uffink D."/>
            <person name="Oliveira J.V."/>
            <person name="Vesth T.C."/>
            <person name="Visser J."/>
            <person name="Yu J.-H."/>
            <person name="Zhou M."/>
            <person name="Andersen M.R."/>
            <person name="Archer D.B."/>
            <person name="Baker S.E."/>
            <person name="Benoit I."/>
            <person name="Brakhage A.A."/>
            <person name="Braus G.H."/>
            <person name="Fischer R."/>
            <person name="Frisvad J.C."/>
            <person name="Goldman G.H."/>
            <person name="Houbraken J."/>
            <person name="Oakley B."/>
            <person name="Pocsi I."/>
            <person name="Scazzocchio C."/>
            <person name="Seiboth B."/>
            <person name="vanKuyk P.A."/>
            <person name="Wortman J."/>
            <person name="Dyer P.S."/>
            <person name="Grigoriev I.V."/>
        </authorList>
    </citation>
    <scope>NUCLEOTIDE SEQUENCE [LARGE SCALE GENOMIC DNA]</scope>
    <source>
        <strain evidence="3">CBS 583.65</strain>
    </source>
</reference>
<dbReference type="RefSeq" id="XP_040668505.1">
    <property type="nucleotide sequence ID" value="XM_040812542.1"/>
</dbReference>
<evidence type="ECO:0000256" key="1">
    <source>
        <dbReference type="SAM" id="Phobius"/>
    </source>
</evidence>
<sequence>MRYVLGLSLLEVSYANKWLICLLQAGNLVSESTIRVREMIELMELREELLRVPPFVHRSHVVTDHSQEFRSHSPYSGSPPCKFKSLDAQVSSPTANRIYITTQDTPALRRFVGLYSLYLGYVLILAVDTMYIYKSTPLPSWQESCLESRFRSPIGDKLRDLAAAIQALTLLRPARCVK</sequence>
<keyword evidence="1" id="KW-0472">Membrane</keyword>
<dbReference type="EMBL" id="KV878129">
    <property type="protein sequence ID" value="OJJ02743.1"/>
    <property type="molecule type" value="Genomic_DNA"/>
</dbReference>
<dbReference type="Proteomes" id="UP000184073">
    <property type="component" value="Unassembled WGS sequence"/>
</dbReference>
<keyword evidence="1" id="KW-1133">Transmembrane helix</keyword>
<organism evidence="2 3">
    <name type="scientific">Aspergillus versicolor CBS 583.65</name>
    <dbReference type="NCBI Taxonomy" id="1036611"/>
    <lineage>
        <taxon>Eukaryota</taxon>
        <taxon>Fungi</taxon>
        <taxon>Dikarya</taxon>
        <taxon>Ascomycota</taxon>
        <taxon>Pezizomycotina</taxon>
        <taxon>Eurotiomycetes</taxon>
        <taxon>Eurotiomycetidae</taxon>
        <taxon>Eurotiales</taxon>
        <taxon>Aspergillaceae</taxon>
        <taxon>Aspergillus</taxon>
        <taxon>Aspergillus subgen. Nidulantes</taxon>
    </lineage>
</organism>
<dbReference type="AlphaFoldDB" id="A0A1L9PMM3"/>
<evidence type="ECO:0000313" key="2">
    <source>
        <dbReference type="EMBL" id="OJJ02743.1"/>
    </source>
</evidence>
<name>A0A1L9PMM3_ASPVE</name>
<gene>
    <name evidence="2" type="ORF">ASPVEDRAFT_42248</name>
</gene>
<protein>
    <submittedName>
        <fullName evidence="2">Uncharacterized protein</fullName>
    </submittedName>
</protein>